<dbReference type="GO" id="GO:0050660">
    <property type="term" value="F:flavin adenine dinucleotide binding"/>
    <property type="evidence" value="ECO:0007669"/>
    <property type="project" value="InterPro"/>
</dbReference>
<accession>A0AAE3ALC7</accession>
<keyword evidence="6 7" id="KW-0560">Oxidoreductase</keyword>
<evidence type="ECO:0000256" key="5">
    <source>
        <dbReference type="ARBA" id="ARBA00022857"/>
    </source>
</evidence>
<dbReference type="InterPro" id="IPR001269">
    <property type="entry name" value="DUS_fam"/>
</dbReference>
<dbReference type="GO" id="GO:0003723">
    <property type="term" value="F:RNA binding"/>
    <property type="evidence" value="ECO:0007669"/>
    <property type="project" value="TreeGrafter"/>
</dbReference>
<dbReference type="Gene3D" id="3.20.20.70">
    <property type="entry name" value="Aldolase class I"/>
    <property type="match status" value="1"/>
</dbReference>
<evidence type="ECO:0000256" key="1">
    <source>
        <dbReference type="ARBA" id="ARBA00001917"/>
    </source>
</evidence>
<keyword evidence="3 7" id="KW-0288">FMN</keyword>
<dbReference type="Pfam" id="PF01207">
    <property type="entry name" value="Dus"/>
    <property type="match status" value="1"/>
</dbReference>
<evidence type="ECO:0000256" key="3">
    <source>
        <dbReference type="ARBA" id="ARBA00022643"/>
    </source>
</evidence>
<comment type="function">
    <text evidence="7">Catalyzes the synthesis of 5,6-dihydrouridine (D), a modified base found in the D-loop of most tRNAs, via the reduction of the C5-C6 double bond in target uridines.</text>
</comment>
<dbReference type="Proteomes" id="UP001198962">
    <property type="component" value="Unassembled WGS sequence"/>
</dbReference>
<keyword evidence="5" id="KW-0521">NADP</keyword>
<comment type="caution">
    <text evidence="11">The sequence shown here is derived from an EMBL/GenBank/DDBJ whole genome shotgun (WGS) entry which is preliminary data.</text>
</comment>
<dbReference type="PANTHER" id="PTHR45846">
    <property type="entry name" value="TRNA-DIHYDROURIDINE(47) SYNTHASE [NAD(P)(+)]-LIKE"/>
    <property type="match status" value="1"/>
</dbReference>
<evidence type="ECO:0000256" key="8">
    <source>
        <dbReference type="PIRSR" id="PIRSR006621-1"/>
    </source>
</evidence>
<dbReference type="InterPro" id="IPR018517">
    <property type="entry name" value="tRNA_hU_synthase_CS"/>
</dbReference>
<comment type="similarity">
    <text evidence="7">Belongs to the dus family.</text>
</comment>
<dbReference type="EMBL" id="JAJEPU010000004">
    <property type="protein sequence ID" value="MCC2163716.1"/>
    <property type="molecule type" value="Genomic_DNA"/>
</dbReference>
<dbReference type="SUPFAM" id="SSF51395">
    <property type="entry name" value="FMN-linked oxidoreductases"/>
    <property type="match status" value="1"/>
</dbReference>
<dbReference type="RefSeq" id="WP_308450519.1">
    <property type="nucleotide sequence ID" value="NZ_JAJEPU010000004.1"/>
</dbReference>
<protein>
    <recommendedName>
        <fullName evidence="7">tRNA-dihydrouridine synthase</fullName>
        <ecNumber evidence="7">1.3.1.-</ecNumber>
    </recommendedName>
</protein>
<evidence type="ECO:0000256" key="9">
    <source>
        <dbReference type="PIRSR" id="PIRSR006621-2"/>
    </source>
</evidence>
<sequence>MRYEFAPMEGITGYVYRNAHHQFYKKIDRYFTPFITPNQTRKFTSREMNDVLPEHNQGIEIVPQILTNKAEDFLWASEKLRDLGYEEVNLNLGCPSGTVVTKKRGAGFLAFPVALDAFLEEVCNGINRLGMKISVKTRVGKDSPDEWEELLEIYSRYPLSELIVHPRIQTDFYRNHPNLDAYELAAEKNSSSKISLTYNGDLFSIQDFENLIERFPNTETVMMGRGLLTNPALAEQIEGMQEKCGSSEAGFCKARRDDPCFSEKENEEKEKCDEKQRLRKFHDALLAGYSEAIPGDRNVLFKMKELWFYFGQAFENDEKALKQIRKAVKMDVYRDAVAKIFSECELKNPPGFQ</sequence>
<dbReference type="PROSITE" id="PS01136">
    <property type="entry name" value="UPF0034"/>
    <property type="match status" value="1"/>
</dbReference>
<dbReference type="AlphaFoldDB" id="A0AAE3ALC7"/>
<proteinExistence type="inferred from homology"/>
<dbReference type="GO" id="GO:0017150">
    <property type="term" value="F:tRNA dihydrouridine synthase activity"/>
    <property type="evidence" value="ECO:0007669"/>
    <property type="project" value="InterPro"/>
</dbReference>
<feature type="binding site" evidence="9">
    <location>
        <begin position="224"/>
        <end position="225"/>
    </location>
    <ligand>
        <name>FMN</name>
        <dbReference type="ChEBI" id="CHEBI:58210"/>
    </ligand>
</feature>
<feature type="binding site" evidence="9">
    <location>
        <position position="136"/>
    </location>
    <ligand>
        <name>FMN</name>
        <dbReference type="ChEBI" id="CHEBI:58210"/>
    </ligand>
</feature>
<dbReference type="InterPro" id="IPR013785">
    <property type="entry name" value="Aldolase_TIM"/>
</dbReference>
<name>A0AAE3ALC7_9FIRM</name>
<evidence type="ECO:0000259" key="10">
    <source>
        <dbReference type="Pfam" id="PF01207"/>
    </source>
</evidence>
<dbReference type="CDD" id="cd02801">
    <property type="entry name" value="DUS_like_FMN"/>
    <property type="match status" value="1"/>
</dbReference>
<feature type="active site" description="Proton donor" evidence="8">
    <location>
        <position position="94"/>
    </location>
</feature>
<comment type="cofactor">
    <cofactor evidence="1 7 9">
        <name>FMN</name>
        <dbReference type="ChEBI" id="CHEBI:58210"/>
    </cofactor>
</comment>
<feature type="binding site" evidence="9">
    <location>
        <position position="165"/>
    </location>
    <ligand>
        <name>FMN</name>
        <dbReference type="ChEBI" id="CHEBI:58210"/>
    </ligand>
</feature>
<feature type="domain" description="DUS-like FMN-binding" evidence="10">
    <location>
        <begin position="5"/>
        <end position="297"/>
    </location>
</feature>
<keyword evidence="9" id="KW-0547">Nucleotide-binding</keyword>
<keyword evidence="12" id="KW-1185">Reference proteome</keyword>
<organism evidence="11 12">
    <name type="scientific">Brotaphodocola catenula</name>
    <dbReference type="NCBI Taxonomy" id="2885361"/>
    <lineage>
        <taxon>Bacteria</taxon>
        <taxon>Bacillati</taxon>
        <taxon>Bacillota</taxon>
        <taxon>Clostridia</taxon>
        <taxon>Lachnospirales</taxon>
        <taxon>Lachnospiraceae</taxon>
        <taxon>Brotaphodocola</taxon>
    </lineage>
</organism>
<evidence type="ECO:0000313" key="11">
    <source>
        <dbReference type="EMBL" id="MCC2163716.1"/>
    </source>
</evidence>
<gene>
    <name evidence="11" type="ORF">LKD32_02265</name>
</gene>
<keyword evidence="4 7" id="KW-0819">tRNA processing</keyword>
<evidence type="ECO:0000256" key="7">
    <source>
        <dbReference type="PIRNR" id="PIRNR006621"/>
    </source>
</evidence>
<evidence type="ECO:0000256" key="2">
    <source>
        <dbReference type="ARBA" id="ARBA00022630"/>
    </source>
</evidence>
<feature type="binding site" evidence="9">
    <location>
        <position position="64"/>
    </location>
    <ligand>
        <name>FMN</name>
        <dbReference type="ChEBI" id="CHEBI:58210"/>
    </ligand>
</feature>
<dbReference type="InterPro" id="IPR035587">
    <property type="entry name" value="DUS-like_FMN-bd"/>
</dbReference>
<reference evidence="11" key="1">
    <citation type="submission" date="2021-10" db="EMBL/GenBank/DDBJ databases">
        <title>Anaerobic single-cell dispensing facilitates the cultivation of human gut bacteria.</title>
        <authorList>
            <person name="Afrizal A."/>
        </authorList>
    </citation>
    <scope>NUCLEOTIDE SEQUENCE</scope>
    <source>
        <strain evidence="11">CLA-AA-H274</strain>
    </source>
</reference>
<evidence type="ECO:0000256" key="6">
    <source>
        <dbReference type="ARBA" id="ARBA00023002"/>
    </source>
</evidence>
<dbReference type="PIRSF" id="PIRSF006621">
    <property type="entry name" value="Dus"/>
    <property type="match status" value="1"/>
</dbReference>
<dbReference type="EC" id="1.3.1.-" evidence="7"/>
<dbReference type="PANTHER" id="PTHR45846:SF1">
    <property type="entry name" value="TRNA-DIHYDROURIDINE(47) SYNTHASE [NAD(P)(+)]-LIKE"/>
    <property type="match status" value="1"/>
</dbReference>
<evidence type="ECO:0000313" key="12">
    <source>
        <dbReference type="Proteomes" id="UP001198962"/>
    </source>
</evidence>
<keyword evidence="2 7" id="KW-0285">Flavoprotein</keyword>
<evidence type="ECO:0000256" key="4">
    <source>
        <dbReference type="ARBA" id="ARBA00022694"/>
    </source>
</evidence>